<dbReference type="EMBL" id="KB206281">
    <property type="protein sequence ID" value="ELP93628.1"/>
    <property type="molecule type" value="Genomic_DNA"/>
</dbReference>
<dbReference type="KEGG" id="eiv:EIN_239280"/>
<reference evidence="1 2" key="1">
    <citation type="submission" date="2012-10" db="EMBL/GenBank/DDBJ databases">
        <authorList>
            <person name="Zafar N."/>
            <person name="Inman J."/>
            <person name="Hall N."/>
            <person name="Lorenzi H."/>
            <person name="Caler E."/>
        </authorList>
    </citation>
    <scope>NUCLEOTIDE SEQUENCE [LARGE SCALE GENOMIC DNA]</scope>
    <source>
        <strain evidence="1 2">IP1</strain>
    </source>
</reference>
<proteinExistence type="predicted"/>
<organism evidence="1 2">
    <name type="scientific">Entamoeba invadens IP1</name>
    <dbReference type="NCBI Taxonomy" id="370355"/>
    <lineage>
        <taxon>Eukaryota</taxon>
        <taxon>Amoebozoa</taxon>
        <taxon>Evosea</taxon>
        <taxon>Archamoebae</taxon>
        <taxon>Mastigamoebida</taxon>
        <taxon>Entamoebidae</taxon>
        <taxon>Entamoeba</taxon>
    </lineage>
</organism>
<dbReference type="SUPFAM" id="SSF53098">
    <property type="entry name" value="Ribonuclease H-like"/>
    <property type="match status" value="1"/>
</dbReference>
<accession>A0A0A1UFT6</accession>
<evidence type="ECO:0000313" key="2">
    <source>
        <dbReference type="Proteomes" id="UP000014680"/>
    </source>
</evidence>
<gene>
    <name evidence="1" type="ORF">EIN_239280</name>
</gene>
<dbReference type="OrthoDB" id="1607513at2759"/>
<dbReference type="GeneID" id="14892617"/>
<dbReference type="AlphaFoldDB" id="A0A0A1UFT6"/>
<name>A0A0A1UFT6_ENTIV</name>
<dbReference type="VEuPathDB" id="AmoebaDB:EIN_239280"/>
<keyword evidence="2" id="KW-1185">Reference proteome</keyword>
<dbReference type="InterPro" id="IPR012337">
    <property type="entry name" value="RNaseH-like_sf"/>
</dbReference>
<evidence type="ECO:0000313" key="1">
    <source>
        <dbReference type="EMBL" id="ELP93628.1"/>
    </source>
</evidence>
<sequence>MYSKSVFSAKNTLLTTSRRKSKNVLEKFGIKNNIYYIVSNGCRNNNGLSDVCGEKLNCIVHGINLVFSDLIKNIPELNKKLKMLNKVSKTCQVSHSTRVLLKKKCEENDEKYCFLATFCKTRFNSCCKSLETALQMEKSKNDTSGTNQFTNENWV</sequence>
<dbReference type="Proteomes" id="UP000014680">
    <property type="component" value="Unassembled WGS sequence"/>
</dbReference>
<dbReference type="RefSeq" id="XP_004260399.1">
    <property type="nucleotide sequence ID" value="XM_004260351.1"/>
</dbReference>
<protein>
    <submittedName>
        <fullName evidence="1">Uncharacterized protein</fullName>
    </submittedName>
</protein>